<organism evidence="1 2">
    <name type="scientific">Clunio marinus</name>
    <dbReference type="NCBI Taxonomy" id="568069"/>
    <lineage>
        <taxon>Eukaryota</taxon>
        <taxon>Metazoa</taxon>
        <taxon>Ecdysozoa</taxon>
        <taxon>Arthropoda</taxon>
        <taxon>Hexapoda</taxon>
        <taxon>Insecta</taxon>
        <taxon>Pterygota</taxon>
        <taxon>Neoptera</taxon>
        <taxon>Endopterygota</taxon>
        <taxon>Diptera</taxon>
        <taxon>Nematocera</taxon>
        <taxon>Chironomoidea</taxon>
        <taxon>Chironomidae</taxon>
        <taxon>Clunio</taxon>
    </lineage>
</organism>
<evidence type="ECO:0000313" key="2">
    <source>
        <dbReference type="Proteomes" id="UP000183832"/>
    </source>
</evidence>
<evidence type="ECO:0000313" key="1">
    <source>
        <dbReference type="EMBL" id="CRL03109.1"/>
    </source>
</evidence>
<gene>
    <name evidence="1" type="ORF">CLUMA_CG016931</name>
</gene>
<accession>A0A1J1IS94</accession>
<sequence length="61" mass="6824">MQFSSLAQPCASFLAKSTIKKFSEPHQLAAIVNAQTFTRNAQLRCFMLTPNKRAKLPTNII</sequence>
<proteinExistence type="predicted"/>
<keyword evidence="2" id="KW-1185">Reference proteome</keyword>
<name>A0A1J1IS94_9DIPT</name>
<reference evidence="1 2" key="1">
    <citation type="submission" date="2015-04" db="EMBL/GenBank/DDBJ databases">
        <authorList>
            <person name="Syromyatnikov M.Y."/>
            <person name="Popov V.N."/>
        </authorList>
    </citation>
    <scope>NUCLEOTIDE SEQUENCE [LARGE SCALE GENOMIC DNA]</scope>
</reference>
<dbReference type="Proteomes" id="UP000183832">
    <property type="component" value="Unassembled WGS sequence"/>
</dbReference>
<dbReference type="EMBL" id="CVRI01000059">
    <property type="protein sequence ID" value="CRL03109.1"/>
    <property type="molecule type" value="Genomic_DNA"/>
</dbReference>
<protein>
    <submittedName>
        <fullName evidence="1">CLUMA_CG016931, isoform A</fullName>
    </submittedName>
</protein>
<dbReference type="AlphaFoldDB" id="A0A1J1IS94"/>